<keyword evidence="3" id="KW-1185">Reference proteome</keyword>
<proteinExistence type="predicted"/>
<sequence length="265" mass="29558">MNAWVSLLKKELRLGMSAFLGPIITFVILTVVAGYIGSRNGFTWEVVQGVALFATGFQIFYLVYYMLTSLQAERKNLHLWLHSPMPGYGLLLAKLVAGFISMLLTLFVTGTTLLIALNQSVLFSEHLQLIDVTSVSFFGGTHLILLALTFGIYAIFYWMIFLLINRHLGSFLSFLATIAIFTLLTTIFNAFKETSLYGLLTQWGEIQLTGITESIGFSMNLETGTEVMTEVGNLSLYLGVYLIETVIAILLFVAACWMLDRKVEV</sequence>
<reference evidence="2 3" key="1">
    <citation type="submission" date="2024-09" db="EMBL/GenBank/DDBJ databases">
        <authorList>
            <person name="Sun Q."/>
            <person name="Mori K."/>
        </authorList>
    </citation>
    <scope>NUCLEOTIDE SEQUENCE [LARGE SCALE GENOMIC DNA]</scope>
    <source>
        <strain evidence="2 3">NCAIM B.02610</strain>
    </source>
</reference>
<protein>
    <recommendedName>
        <fullName evidence="4">ABC transporter permease</fullName>
    </recommendedName>
</protein>
<dbReference type="EMBL" id="JBHLUX010000008">
    <property type="protein sequence ID" value="MFC0469597.1"/>
    <property type="molecule type" value="Genomic_DNA"/>
</dbReference>
<evidence type="ECO:0008006" key="4">
    <source>
        <dbReference type="Google" id="ProtNLM"/>
    </source>
</evidence>
<evidence type="ECO:0000313" key="2">
    <source>
        <dbReference type="EMBL" id="MFC0469597.1"/>
    </source>
</evidence>
<gene>
    <name evidence="2" type="ORF">ACFFHM_03405</name>
</gene>
<dbReference type="Proteomes" id="UP001589838">
    <property type="component" value="Unassembled WGS sequence"/>
</dbReference>
<feature type="transmembrane region" description="Helical" evidence="1">
    <location>
        <begin position="12"/>
        <end position="37"/>
    </location>
</feature>
<feature type="transmembrane region" description="Helical" evidence="1">
    <location>
        <begin position="137"/>
        <end position="164"/>
    </location>
</feature>
<feature type="transmembrane region" description="Helical" evidence="1">
    <location>
        <begin position="88"/>
        <end position="117"/>
    </location>
</feature>
<organism evidence="2 3">
    <name type="scientific">Halalkalibacter kiskunsagensis</name>
    <dbReference type="NCBI Taxonomy" id="1548599"/>
    <lineage>
        <taxon>Bacteria</taxon>
        <taxon>Bacillati</taxon>
        <taxon>Bacillota</taxon>
        <taxon>Bacilli</taxon>
        <taxon>Bacillales</taxon>
        <taxon>Bacillaceae</taxon>
        <taxon>Halalkalibacter</taxon>
    </lineage>
</organism>
<feature type="transmembrane region" description="Helical" evidence="1">
    <location>
        <begin position="171"/>
        <end position="191"/>
    </location>
</feature>
<keyword evidence="1" id="KW-0812">Transmembrane</keyword>
<name>A0ABV6K8G8_9BACI</name>
<feature type="transmembrane region" description="Helical" evidence="1">
    <location>
        <begin position="49"/>
        <end position="67"/>
    </location>
</feature>
<accession>A0ABV6K8G8</accession>
<evidence type="ECO:0000313" key="3">
    <source>
        <dbReference type="Proteomes" id="UP001589838"/>
    </source>
</evidence>
<comment type="caution">
    <text evidence="2">The sequence shown here is derived from an EMBL/GenBank/DDBJ whole genome shotgun (WGS) entry which is preliminary data.</text>
</comment>
<keyword evidence="1" id="KW-1133">Transmembrane helix</keyword>
<keyword evidence="1" id="KW-0472">Membrane</keyword>
<evidence type="ECO:0000256" key="1">
    <source>
        <dbReference type="SAM" id="Phobius"/>
    </source>
</evidence>
<dbReference type="RefSeq" id="WP_335962275.1">
    <property type="nucleotide sequence ID" value="NZ_JAXBLX010000026.1"/>
</dbReference>
<feature type="transmembrane region" description="Helical" evidence="1">
    <location>
        <begin position="236"/>
        <end position="259"/>
    </location>
</feature>